<evidence type="ECO:0000313" key="2">
    <source>
        <dbReference type="EMBL" id="ANZ40184.1"/>
    </source>
</evidence>
<dbReference type="Proteomes" id="UP000093053">
    <property type="component" value="Chromosome"/>
</dbReference>
<accession>A0A1B2HR28</accession>
<dbReference type="KEGG" id="led:BBK82_33295"/>
<protein>
    <recommendedName>
        <fullName evidence="4">YbaB/EbfC DNA-binding family protein</fullName>
    </recommendedName>
</protein>
<organism evidence="2 3">
    <name type="scientific">Lentzea guizhouensis</name>
    <dbReference type="NCBI Taxonomy" id="1586287"/>
    <lineage>
        <taxon>Bacteria</taxon>
        <taxon>Bacillati</taxon>
        <taxon>Actinomycetota</taxon>
        <taxon>Actinomycetes</taxon>
        <taxon>Pseudonocardiales</taxon>
        <taxon>Pseudonocardiaceae</taxon>
        <taxon>Lentzea</taxon>
    </lineage>
</organism>
<dbReference type="STRING" id="1586287.BBK82_33295"/>
<dbReference type="OrthoDB" id="3695809at2"/>
<dbReference type="Gene3D" id="3.30.1310.10">
    <property type="entry name" value="Nucleoid-associated protein YbaB-like domain"/>
    <property type="match status" value="1"/>
</dbReference>
<dbReference type="EMBL" id="CP016793">
    <property type="protein sequence ID" value="ANZ40184.1"/>
    <property type="molecule type" value="Genomic_DNA"/>
</dbReference>
<dbReference type="AlphaFoldDB" id="A0A1B2HR28"/>
<gene>
    <name evidence="2" type="ORF">BBK82_33295</name>
</gene>
<proteinExistence type="predicted"/>
<sequence>MGEDILDPGGAVERLTAWKGRIDKLAADTRAMSERIQQVRVVVADPGGLAEVTVDSTGALVDLRLTDRIQRTRPEAVAQAVLTTLTTARRQLAERSREIVADTVGTDSATGRAVVAHVERLPGGGATASPHDETFDDQSYLRR</sequence>
<dbReference type="InterPro" id="IPR004401">
    <property type="entry name" value="YbaB/EbfC"/>
</dbReference>
<dbReference type="RefSeq" id="WP_065918523.1">
    <property type="nucleotide sequence ID" value="NZ_CP016793.1"/>
</dbReference>
<dbReference type="InterPro" id="IPR036894">
    <property type="entry name" value="YbaB-like_sf"/>
</dbReference>
<evidence type="ECO:0000313" key="3">
    <source>
        <dbReference type="Proteomes" id="UP000093053"/>
    </source>
</evidence>
<dbReference type="GO" id="GO:0003677">
    <property type="term" value="F:DNA binding"/>
    <property type="evidence" value="ECO:0007669"/>
    <property type="project" value="InterPro"/>
</dbReference>
<evidence type="ECO:0008006" key="4">
    <source>
        <dbReference type="Google" id="ProtNLM"/>
    </source>
</evidence>
<dbReference type="SUPFAM" id="SSF82607">
    <property type="entry name" value="YbaB-like"/>
    <property type="match status" value="1"/>
</dbReference>
<dbReference type="Pfam" id="PF02575">
    <property type="entry name" value="YbaB_DNA_bd"/>
    <property type="match status" value="1"/>
</dbReference>
<evidence type="ECO:0000256" key="1">
    <source>
        <dbReference type="SAM" id="MobiDB-lite"/>
    </source>
</evidence>
<feature type="region of interest" description="Disordered" evidence="1">
    <location>
        <begin position="121"/>
        <end position="143"/>
    </location>
</feature>
<name>A0A1B2HR28_9PSEU</name>
<reference evidence="2 3" key="1">
    <citation type="submission" date="2016-07" db="EMBL/GenBank/DDBJ databases">
        <title>Complete genome sequence of the Lentzea guizhouensis DHS C013.</title>
        <authorList>
            <person name="Cao C."/>
        </authorList>
    </citation>
    <scope>NUCLEOTIDE SEQUENCE [LARGE SCALE GENOMIC DNA]</scope>
    <source>
        <strain evidence="2 3">DHS C013</strain>
    </source>
</reference>
<keyword evidence="3" id="KW-1185">Reference proteome</keyword>